<evidence type="ECO:0000313" key="2">
    <source>
        <dbReference type="Proteomes" id="UP000294664"/>
    </source>
</evidence>
<protein>
    <submittedName>
        <fullName evidence="1">Hemin uptake protein hemP</fullName>
    </submittedName>
</protein>
<proteinExistence type="predicted"/>
<comment type="caution">
    <text evidence="1">The sequence shown here is derived from an EMBL/GenBank/DDBJ whole genome shotgun (WGS) entry which is preliminary data.</text>
</comment>
<organism evidence="1 2">
    <name type="scientific">Aquabacter spiritensis</name>
    <dbReference type="NCBI Taxonomy" id="933073"/>
    <lineage>
        <taxon>Bacteria</taxon>
        <taxon>Pseudomonadati</taxon>
        <taxon>Pseudomonadota</taxon>
        <taxon>Alphaproteobacteria</taxon>
        <taxon>Hyphomicrobiales</taxon>
        <taxon>Xanthobacteraceae</taxon>
        <taxon>Aquabacter</taxon>
    </lineage>
</organism>
<reference evidence="1 2" key="1">
    <citation type="submission" date="2019-03" db="EMBL/GenBank/DDBJ databases">
        <title>Genomic Encyclopedia of Type Strains, Phase IV (KMG-IV): sequencing the most valuable type-strain genomes for metagenomic binning, comparative biology and taxonomic classification.</title>
        <authorList>
            <person name="Goeker M."/>
        </authorList>
    </citation>
    <scope>NUCLEOTIDE SEQUENCE [LARGE SCALE GENOMIC DNA]</scope>
    <source>
        <strain evidence="1 2">DSM 9035</strain>
    </source>
</reference>
<dbReference type="InterPro" id="IPR019600">
    <property type="entry name" value="Hemin_uptake_protein_HemP"/>
</dbReference>
<gene>
    <name evidence="1" type="ORF">EDC64_112100</name>
</gene>
<dbReference type="AlphaFoldDB" id="A0A4R3LVF9"/>
<evidence type="ECO:0000313" key="1">
    <source>
        <dbReference type="EMBL" id="TCT02665.1"/>
    </source>
</evidence>
<accession>A0A4R3LVF9</accession>
<dbReference type="Proteomes" id="UP000294664">
    <property type="component" value="Unassembled WGS sequence"/>
</dbReference>
<dbReference type="EMBL" id="SMAI01000012">
    <property type="protein sequence ID" value="TCT02665.1"/>
    <property type="molecule type" value="Genomic_DNA"/>
</dbReference>
<keyword evidence="2" id="KW-1185">Reference proteome</keyword>
<dbReference type="Pfam" id="PF10636">
    <property type="entry name" value="hemP"/>
    <property type="match status" value="1"/>
</dbReference>
<name>A0A4R3LVF9_9HYPH</name>
<dbReference type="Gene3D" id="2.10.70.10">
    <property type="entry name" value="Complement Module, domain 1"/>
    <property type="match status" value="1"/>
</dbReference>
<sequence length="62" mass="7098">MTKHEHRGPAWSAHSKARVIPMAEERLDSRDLFTDSRVITIAHGAQTYQLRLTAQDKLILTK</sequence>